<proteinExistence type="predicted"/>
<dbReference type="PANTHER" id="PTHR35526:SF3">
    <property type="entry name" value="ANTI-SIGMA-F FACTOR RSBW"/>
    <property type="match status" value="1"/>
</dbReference>
<gene>
    <name evidence="3" type="ORF">AVDCRST_MAG38-444</name>
</gene>
<dbReference type="InterPro" id="IPR036890">
    <property type="entry name" value="HATPase_C_sf"/>
</dbReference>
<evidence type="ECO:0000313" key="3">
    <source>
        <dbReference type="EMBL" id="CAA9463585.1"/>
    </source>
</evidence>
<dbReference type="AlphaFoldDB" id="A0A6J4R407"/>
<evidence type="ECO:0000256" key="1">
    <source>
        <dbReference type="ARBA" id="ARBA00022527"/>
    </source>
</evidence>
<dbReference type="CDD" id="cd16936">
    <property type="entry name" value="HATPase_RsbW-like"/>
    <property type="match status" value="1"/>
</dbReference>
<accession>A0A6J4R407</accession>
<feature type="domain" description="Histidine kinase/HSP90-like ATPase" evidence="2">
    <location>
        <begin position="24"/>
        <end position="123"/>
    </location>
</feature>
<dbReference type="GO" id="GO:0004674">
    <property type="term" value="F:protein serine/threonine kinase activity"/>
    <property type="evidence" value="ECO:0007669"/>
    <property type="project" value="UniProtKB-KW"/>
</dbReference>
<keyword evidence="1" id="KW-0418">Kinase</keyword>
<dbReference type="Gene3D" id="3.30.565.10">
    <property type="entry name" value="Histidine kinase-like ATPase, C-terminal domain"/>
    <property type="match status" value="1"/>
</dbReference>
<dbReference type="Pfam" id="PF13581">
    <property type="entry name" value="HATPase_c_2"/>
    <property type="match status" value="1"/>
</dbReference>
<dbReference type="InterPro" id="IPR050267">
    <property type="entry name" value="Anti-sigma-factor_SerPK"/>
</dbReference>
<keyword evidence="1" id="KW-0723">Serine/threonine-protein kinase</keyword>
<sequence>MSTPPSAPALDIALPRAPVAPGAARAAVRRAFGGVLKPERFADVQLAVTELVANAVTHGTGDIRLRVRLEGGRLYGEVIDEGGGFEYAARERTAFDVTGRGLGIVAALGDEWGIHDGSTHVWFALDLSGPARGVSEPQLGGAHRPAELA</sequence>
<keyword evidence="1" id="KW-0808">Transferase</keyword>
<evidence type="ECO:0000259" key="2">
    <source>
        <dbReference type="Pfam" id="PF13581"/>
    </source>
</evidence>
<dbReference type="PANTHER" id="PTHR35526">
    <property type="entry name" value="ANTI-SIGMA-F FACTOR RSBW-RELATED"/>
    <property type="match status" value="1"/>
</dbReference>
<protein>
    <recommendedName>
        <fullName evidence="2">Histidine kinase/HSP90-like ATPase domain-containing protein</fullName>
    </recommendedName>
</protein>
<reference evidence="3" key="1">
    <citation type="submission" date="2020-02" db="EMBL/GenBank/DDBJ databases">
        <authorList>
            <person name="Meier V. D."/>
        </authorList>
    </citation>
    <scope>NUCLEOTIDE SEQUENCE</scope>
    <source>
        <strain evidence="3">AVDCRST_MAG38</strain>
    </source>
</reference>
<name>A0A6J4R407_9ACTN</name>
<dbReference type="EMBL" id="CADCVJ010000025">
    <property type="protein sequence ID" value="CAA9463585.1"/>
    <property type="molecule type" value="Genomic_DNA"/>
</dbReference>
<organism evidence="3">
    <name type="scientific">uncultured Solirubrobacteraceae bacterium</name>
    <dbReference type="NCBI Taxonomy" id="1162706"/>
    <lineage>
        <taxon>Bacteria</taxon>
        <taxon>Bacillati</taxon>
        <taxon>Actinomycetota</taxon>
        <taxon>Thermoleophilia</taxon>
        <taxon>Solirubrobacterales</taxon>
        <taxon>Solirubrobacteraceae</taxon>
        <taxon>environmental samples</taxon>
    </lineage>
</organism>
<dbReference type="InterPro" id="IPR003594">
    <property type="entry name" value="HATPase_dom"/>
</dbReference>
<dbReference type="SUPFAM" id="SSF55874">
    <property type="entry name" value="ATPase domain of HSP90 chaperone/DNA topoisomerase II/histidine kinase"/>
    <property type="match status" value="1"/>
</dbReference>